<accession>A0A1G1W475</accession>
<name>A0A1G1W475_9BACT</name>
<evidence type="ECO:0000313" key="2">
    <source>
        <dbReference type="Proteomes" id="UP000176723"/>
    </source>
</evidence>
<reference evidence="1 2" key="1">
    <citation type="journal article" date="2016" name="Nat. Commun.">
        <title>Thousands of microbial genomes shed light on interconnected biogeochemical processes in an aquifer system.</title>
        <authorList>
            <person name="Anantharaman K."/>
            <person name="Brown C.T."/>
            <person name="Hug L.A."/>
            <person name="Sharon I."/>
            <person name="Castelle C.J."/>
            <person name="Probst A.J."/>
            <person name="Thomas B.C."/>
            <person name="Singh A."/>
            <person name="Wilkins M.J."/>
            <person name="Karaoz U."/>
            <person name="Brodie E.L."/>
            <person name="Williams K.H."/>
            <person name="Hubbard S.S."/>
            <person name="Banfield J.F."/>
        </authorList>
    </citation>
    <scope>NUCLEOTIDE SEQUENCE [LARGE SCALE GENOMIC DNA]</scope>
</reference>
<dbReference type="Proteomes" id="UP000176723">
    <property type="component" value="Unassembled WGS sequence"/>
</dbReference>
<proteinExistence type="predicted"/>
<sequence>MKANPESEPSRKLVKIYRNQAETLFEQYGNNFDQFTEGLGVLTEEGDSLLLQGKATGYNILLSKEDMDLASGESLIFYSNYIGKPGHFGELIAELVDGDIIAERKIRLGKRASKTIYSGKWKVDPEHEKLGWVEGKDQTGKIRKKRVSKTVETVVIFSTESDHQAKQIVEKIYKKVEWTYPDIRATISLRNALSEQKFEEVIANILVQDAAQMIALDISESFRKPYIPEPSLANRELVTFIVSPASTSG</sequence>
<evidence type="ECO:0000313" key="1">
    <source>
        <dbReference type="EMBL" id="OGY22441.1"/>
    </source>
</evidence>
<organism evidence="1 2">
    <name type="scientific">Candidatus Chisholmbacteria bacterium RIFCSPLOWO2_01_FULL_49_14</name>
    <dbReference type="NCBI Taxonomy" id="1797593"/>
    <lineage>
        <taxon>Bacteria</taxon>
        <taxon>Candidatus Chisholmiibacteriota</taxon>
    </lineage>
</organism>
<comment type="caution">
    <text evidence="1">The sequence shown here is derived from an EMBL/GenBank/DDBJ whole genome shotgun (WGS) entry which is preliminary data.</text>
</comment>
<dbReference type="EMBL" id="MHCL01000003">
    <property type="protein sequence ID" value="OGY22441.1"/>
    <property type="molecule type" value="Genomic_DNA"/>
</dbReference>
<dbReference type="AlphaFoldDB" id="A0A1G1W475"/>
<gene>
    <name evidence="1" type="ORF">A3A65_04780</name>
</gene>
<protein>
    <submittedName>
        <fullName evidence="1">Uncharacterized protein</fullName>
    </submittedName>
</protein>